<dbReference type="EMBL" id="JAUPFM010000089">
    <property type="protein sequence ID" value="KAK2813513.1"/>
    <property type="molecule type" value="Genomic_DNA"/>
</dbReference>
<name>A0AA88IJP5_CHASR</name>
<feature type="region of interest" description="Disordered" evidence="1">
    <location>
        <begin position="1"/>
        <end position="25"/>
    </location>
</feature>
<proteinExistence type="predicted"/>
<dbReference type="InterPro" id="IPR043721">
    <property type="entry name" value="DUF5662"/>
</dbReference>
<feature type="compositionally biased region" description="Basic residues" evidence="1">
    <location>
        <begin position="46"/>
        <end position="70"/>
    </location>
</feature>
<dbReference type="Proteomes" id="UP001187415">
    <property type="component" value="Unassembled WGS sequence"/>
</dbReference>
<comment type="caution">
    <text evidence="2">The sequence shown here is derived from an EMBL/GenBank/DDBJ whole genome shotgun (WGS) entry which is preliminary data.</text>
</comment>
<feature type="region of interest" description="Disordered" evidence="1">
    <location>
        <begin position="42"/>
        <end position="94"/>
    </location>
</feature>
<feature type="compositionally biased region" description="Basic and acidic residues" evidence="1">
    <location>
        <begin position="71"/>
        <end position="86"/>
    </location>
</feature>
<evidence type="ECO:0000313" key="3">
    <source>
        <dbReference type="Proteomes" id="UP001187415"/>
    </source>
</evidence>
<evidence type="ECO:0000256" key="1">
    <source>
        <dbReference type="SAM" id="MobiDB-lite"/>
    </source>
</evidence>
<gene>
    <name evidence="2" type="ORF">Q5P01_000797</name>
</gene>
<keyword evidence="3" id="KW-1185">Reference proteome</keyword>
<evidence type="ECO:0000313" key="2">
    <source>
        <dbReference type="EMBL" id="KAK2813513.1"/>
    </source>
</evidence>
<dbReference type="Pfam" id="PF18907">
    <property type="entry name" value="DUF5662"/>
    <property type="match status" value="1"/>
</dbReference>
<accession>A0AA88IJP5</accession>
<sequence length="466" mass="52043">MKSRRRRDLGRLLTESRRDLSPWEPETQASVLFSTRLPKLEPERLNRHRLVSSQKKRKHTMASARARRTKRAESPRGDNVDCKRTPGEPVSRAETPDQRVAFAGLKPLIPEDKMYSYKPSVISAALDSVLAKVYPIEARTKIKDSMPTTALVTCKLVHALCASAKLNERGELKGAKASGEWRKEFESALVNALPLREHHRAFLTHNVFVTMIGAVVARALEQATRERATAALQLKSDKKVRADDPEVLELTLDLLADRYYVRNIVCHDSSKTSALEAAAYSGIMALHIEKTQLQKKSGGRAPNPVKDRLVEMHADLGPLTGPMADVGFKHHYENNPHHPEHYGTGNDSRMADMHVVEAVVDGLACVFERQKPADAQAWLGAFFTERFPNRENRAFAEKVISALRTYITPEDYGALKAFRDAVHAIAGESVPWTRVTMTDCCDYKPPGKLDPSANTGLSAYLDHIKD</sequence>
<protein>
    <submittedName>
        <fullName evidence="2">Uncharacterized protein</fullName>
    </submittedName>
</protein>
<organism evidence="2 3">
    <name type="scientific">Channa striata</name>
    <name type="common">Snakehead murrel</name>
    <name type="synonym">Ophicephalus striatus</name>
    <dbReference type="NCBI Taxonomy" id="64152"/>
    <lineage>
        <taxon>Eukaryota</taxon>
        <taxon>Metazoa</taxon>
        <taxon>Chordata</taxon>
        <taxon>Craniata</taxon>
        <taxon>Vertebrata</taxon>
        <taxon>Euteleostomi</taxon>
        <taxon>Actinopterygii</taxon>
        <taxon>Neopterygii</taxon>
        <taxon>Teleostei</taxon>
        <taxon>Neoteleostei</taxon>
        <taxon>Acanthomorphata</taxon>
        <taxon>Anabantaria</taxon>
        <taxon>Anabantiformes</taxon>
        <taxon>Channoidei</taxon>
        <taxon>Channidae</taxon>
        <taxon>Channa</taxon>
    </lineage>
</organism>
<reference evidence="2" key="1">
    <citation type="submission" date="2023-07" db="EMBL/GenBank/DDBJ databases">
        <title>Chromosome-level Genome Assembly of Striped Snakehead (Channa striata).</title>
        <authorList>
            <person name="Liu H."/>
        </authorList>
    </citation>
    <scope>NUCLEOTIDE SEQUENCE</scope>
    <source>
        <strain evidence="2">Gz</strain>
        <tissue evidence="2">Muscle</tissue>
    </source>
</reference>
<dbReference type="AlphaFoldDB" id="A0AA88IJP5"/>